<feature type="transmembrane region" description="Helical" evidence="1">
    <location>
        <begin position="21"/>
        <end position="51"/>
    </location>
</feature>
<evidence type="ECO:0000313" key="3">
    <source>
        <dbReference type="EMBL" id="MBJ6126909.1"/>
    </source>
</evidence>
<evidence type="ECO:0000259" key="2">
    <source>
        <dbReference type="Pfam" id="PF04471"/>
    </source>
</evidence>
<dbReference type="SUPFAM" id="SSF52980">
    <property type="entry name" value="Restriction endonuclease-like"/>
    <property type="match status" value="1"/>
</dbReference>
<comment type="caution">
    <text evidence="3">The sequence shown here is derived from an EMBL/GenBank/DDBJ whole genome shotgun (WGS) entry which is preliminary data.</text>
</comment>
<dbReference type="InterPro" id="IPR011856">
    <property type="entry name" value="tRNA_endonuc-like_dom_sf"/>
</dbReference>
<dbReference type="GO" id="GO:0004519">
    <property type="term" value="F:endonuclease activity"/>
    <property type="evidence" value="ECO:0007669"/>
    <property type="project" value="UniProtKB-KW"/>
</dbReference>
<dbReference type="Pfam" id="PF04471">
    <property type="entry name" value="Mrr_cat"/>
    <property type="match status" value="1"/>
</dbReference>
<gene>
    <name evidence="3" type="ORF">JAO75_15990</name>
</gene>
<dbReference type="PANTHER" id="PTHR30015:SF6">
    <property type="entry name" value="SLL1429 PROTEIN"/>
    <property type="match status" value="1"/>
</dbReference>
<keyword evidence="3" id="KW-0378">Hydrolase</keyword>
<name>A0ABS0Y3M3_9HYPH</name>
<keyword evidence="3" id="KW-0255">Endonuclease</keyword>
<protein>
    <submittedName>
        <fullName evidence="3">Restriction endonuclease</fullName>
    </submittedName>
</protein>
<dbReference type="Gene3D" id="3.40.1350.10">
    <property type="match status" value="1"/>
</dbReference>
<accession>A0ABS0Y3M3</accession>
<dbReference type="Proteomes" id="UP000620670">
    <property type="component" value="Unassembled WGS sequence"/>
</dbReference>
<keyword evidence="1" id="KW-0812">Transmembrane</keyword>
<dbReference type="InterPro" id="IPR007560">
    <property type="entry name" value="Restrct_endonuc_IV_Mrr"/>
</dbReference>
<dbReference type="RefSeq" id="WP_199050130.1">
    <property type="nucleotide sequence ID" value="NZ_JAELXT010000017.1"/>
</dbReference>
<evidence type="ECO:0000256" key="1">
    <source>
        <dbReference type="SAM" id="Phobius"/>
    </source>
</evidence>
<keyword evidence="1" id="KW-0472">Membrane</keyword>
<proteinExistence type="predicted"/>
<dbReference type="EMBL" id="JAELXT010000017">
    <property type="protein sequence ID" value="MBJ6126909.1"/>
    <property type="molecule type" value="Genomic_DNA"/>
</dbReference>
<sequence>MAITAICPGKGMFRYLWRHKAFSAVLLLLFGAGLYLKPIAAWCGLALLLFLRLTKVHSHLLIYDLTDRAALKHVRTLATKRAHMISPDEYGNVSEETWDKHLNTFIKKTLLPEFQRKKIDHLLAKDPKRYVARLRTRINWIIDRYQPAEPEVEFDDAMTGREFELYCRDVLQEAGWRAALTPGSGDQGADIIAEKEDRRVVIQCKFYNGTVSNKAVQEAYAAAAFQDAPYAVVVTNSVFTKSAHQLAHKNGVLLMHHSDLPRLELIVTSGAGSC</sequence>
<keyword evidence="1" id="KW-1133">Transmembrane helix</keyword>
<dbReference type="PANTHER" id="PTHR30015">
    <property type="entry name" value="MRR RESTRICTION SYSTEM PROTEIN"/>
    <property type="match status" value="1"/>
</dbReference>
<dbReference type="InterPro" id="IPR052906">
    <property type="entry name" value="Type_IV_Methyl-Rstrct_Enzyme"/>
</dbReference>
<keyword evidence="4" id="KW-1185">Reference proteome</keyword>
<feature type="domain" description="Restriction endonuclease type IV Mrr" evidence="2">
    <location>
        <begin position="156"/>
        <end position="262"/>
    </location>
</feature>
<organism evidence="3 4">
    <name type="scientific">Microvirga splendida</name>
    <dbReference type="NCBI Taxonomy" id="2795727"/>
    <lineage>
        <taxon>Bacteria</taxon>
        <taxon>Pseudomonadati</taxon>
        <taxon>Pseudomonadota</taxon>
        <taxon>Alphaproteobacteria</taxon>
        <taxon>Hyphomicrobiales</taxon>
        <taxon>Methylobacteriaceae</taxon>
        <taxon>Microvirga</taxon>
    </lineage>
</organism>
<reference evidence="4" key="1">
    <citation type="submission" date="2020-12" db="EMBL/GenBank/DDBJ databases">
        <title>Hymenobacter sp.</title>
        <authorList>
            <person name="Kim M.K."/>
        </authorList>
    </citation>
    <scope>NUCLEOTIDE SEQUENCE [LARGE SCALE GENOMIC DNA]</scope>
    <source>
        <strain evidence="4">BT325</strain>
    </source>
</reference>
<keyword evidence="3" id="KW-0540">Nuclease</keyword>
<evidence type="ECO:0000313" key="4">
    <source>
        <dbReference type="Proteomes" id="UP000620670"/>
    </source>
</evidence>
<dbReference type="InterPro" id="IPR011335">
    <property type="entry name" value="Restrct_endonuc-II-like"/>
</dbReference>